<feature type="transmembrane region" description="Helical" evidence="1">
    <location>
        <begin position="68"/>
        <end position="91"/>
    </location>
</feature>
<name>A0A9E6REG5_9HYPH</name>
<proteinExistence type="predicted"/>
<keyword evidence="1" id="KW-0472">Membrane</keyword>
<feature type="transmembrane region" description="Helical" evidence="1">
    <location>
        <begin position="103"/>
        <end position="123"/>
    </location>
</feature>
<evidence type="ECO:0000313" key="2">
    <source>
        <dbReference type="EMBL" id="QZO01974.1"/>
    </source>
</evidence>
<sequence>MTDTSINGGGALAHADDRTAALNQISWGAVFAGVVVALTVQLVLNLLGVGIGAAVIDPGTSDNPTAGAFSIAGGVWYLVAGLIGAFAGGYVSSRVSGRPIKAVGGLHGLTTWAATTLVILYLLTTSVGSLIGGAFGGLSSVIGGAGGVASTAIQAAAPTVATMNPLQEIERQVRTAGEGQDPEALKSGAAAAVQAVLTGDPAKADEARTRAADAVARAQNISTDQARTQVSEYEARYRQTVEQARQKTQAAAVTATKVVSRGALLGFLALVLAAVAAWFGGVAGTARAARRI</sequence>
<keyword evidence="3" id="KW-1185">Reference proteome</keyword>
<keyword evidence="1" id="KW-1133">Transmembrane helix</keyword>
<evidence type="ECO:0000313" key="3">
    <source>
        <dbReference type="Proteomes" id="UP000825701"/>
    </source>
</evidence>
<feature type="transmembrane region" description="Helical" evidence="1">
    <location>
        <begin position="263"/>
        <end position="286"/>
    </location>
</feature>
<dbReference type="KEGG" id="cmet:K6K41_12115"/>
<organism evidence="2 3">
    <name type="scientific">Chenggangzhangella methanolivorans</name>
    <dbReference type="NCBI Taxonomy" id="1437009"/>
    <lineage>
        <taxon>Bacteria</taxon>
        <taxon>Pseudomonadati</taxon>
        <taxon>Pseudomonadota</taxon>
        <taxon>Alphaproteobacteria</taxon>
        <taxon>Hyphomicrobiales</taxon>
        <taxon>Methylopilaceae</taxon>
        <taxon>Chenggangzhangella</taxon>
    </lineage>
</organism>
<feature type="transmembrane region" description="Helical" evidence="1">
    <location>
        <begin position="27"/>
        <end position="56"/>
    </location>
</feature>
<dbReference type="RefSeq" id="WP_261405345.1">
    <property type="nucleotide sequence ID" value="NZ_CP081869.1"/>
</dbReference>
<protein>
    <submittedName>
        <fullName evidence="2">PhnA-like protein</fullName>
    </submittedName>
</protein>
<dbReference type="Proteomes" id="UP000825701">
    <property type="component" value="Chromosome"/>
</dbReference>
<evidence type="ECO:0000256" key="1">
    <source>
        <dbReference type="SAM" id="Phobius"/>
    </source>
</evidence>
<dbReference type="AlphaFoldDB" id="A0A9E6REG5"/>
<accession>A0A9E6REG5</accession>
<reference evidence="2" key="1">
    <citation type="submission" date="2021-08" db="EMBL/GenBank/DDBJ databases">
        <authorList>
            <person name="Zhang H."/>
            <person name="Xu M."/>
            <person name="Yu Z."/>
            <person name="Yang L."/>
            <person name="Cai Y."/>
        </authorList>
    </citation>
    <scope>NUCLEOTIDE SEQUENCE</scope>
    <source>
        <strain evidence="2">CHL1</strain>
    </source>
</reference>
<dbReference type="EMBL" id="CP081869">
    <property type="protein sequence ID" value="QZO01974.1"/>
    <property type="molecule type" value="Genomic_DNA"/>
</dbReference>
<keyword evidence="1" id="KW-0812">Transmembrane</keyword>
<gene>
    <name evidence="2" type="ORF">K6K41_12115</name>
</gene>